<accession>A0A023PLC3</accession>
<dbReference type="AlphaFoldDB" id="A0A023PLC3"/>
<gene>
    <name evidence="1" type="primary">ycf34</name>
    <name evidence="1" type="ORF">Naga00138</name>
</gene>
<dbReference type="Pfam" id="PF10718">
    <property type="entry name" value="Ycf34"/>
    <property type="match status" value="1"/>
</dbReference>
<protein>
    <submittedName>
        <fullName evidence="1">Conserved hypothetical plastid protein Ycf34</fullName>
    </submittedName>
</protein>
<geneLocation type="chloroplast" evidence="1"/>
<reference evidence="1" key="1">
    <citation type="journal article" date="2014" name="BMC Genomics">
        <title>A pangenomic analysis of the Nannochloropsis organellar genomes reveals novel genetic variations in key metabolic genes.</title>
        <authorList>
            <person name="Starkenburg S.R."/>
            <person name="Kwon K.J."/>
            <person name="Jha R.K."/>
            <person name="McKay C."/>
            <person name="Jacobs M."/>
            <person name="Chertkov O."/>
            <person name="Twary S."/>
            <person name="Rocap G."/>
            <person name="Cattolico R.A."/>
        </authorList>
    </citation>
    <scope>NUCLEOTIDE SEQUENCE</scope>
    <source>
        <strain evidence="1">CCMP526</strain>
    </source>
</reference>
<name>A0A023PLC3_9STRA</name>
<dbReference type="InterPro" id="IPR019656">
    <property type="entry name" value="Uncharacterised_Ycf34"/>
</dbReference>
<evidence type="ECO:0000313" key="1">
    <source>
        <dbReference type="EMBL" id="AHX25172.1"/>
    </source>
</evidence>
<keyword evidence="1" id="KW-0934">Plastid</keyword>
<organism evidence="1">
    <name type="scientific">Nannochloropsis gaditana</name>
    <dbReference type="NCBI Taxonomy" id="72520"/>
    <lineage>
        <taxon>Eukaryota</taxon>
        <taxon>Sar</taxon>
        <taxon>Stramenopiles</taxon>
        <taxon>Ochrophyta</taxon>
        <taxon>Eustigmatophyceae</taxon>
        <taxon>Eustigmatales</taxon>
        <taxon>Monodopsidaceae</taxon>
        <taxon>Nannochloropsis</taxon>
    </lineage>
</organism>
<keyword evidence="1" id="KW-0150">Chloroplast</keyword>
<dbReference type="EMBL" id="KJ410682">
    <property type="protein sequence ID" value="AHX25172.1"/>
    <property type="molecule type" value="Genomic_DNA"/>
</dbReference>
<sequence>MFTCICINCIFYNQCWIKNGLNKLPKVYTDSSIKLTFRSNINDKEFFTRSISFKILLNMFNKKQEYEFDVVECEGFCENPGIWIN</sequence>
<proteinExistence type="predicted"/>